<reference evidence="3 4" key="1">
    <citation type="journal article" date="2021" name="Elife">
        <title>Chloroplast acquisition without the gene transfer in kleptoplastic sea slugs, Plakobranchus ocellatus.</title>
        <authorList>
            <person name="Maeda T."/>
            <person name="Takahashi S."/>
            <person name="Yoshida T."/>
            <person name="Shimamura S."/>
            <person name="Takaki Y."/>
            <person name="Nagai Y."/>
            <person name="Toyoda A."/>
            <person name="Suzuki Y."/>
            <person name="Arimoto A."/>
            <person name="Ishii H."/>
            <person name="Satoh N."/>
            <person name="Nishiyama T."/>
            <person name="Hasebe M."/>
            <person name="Maruyama T."/>
            <person name="Minagawa J."/>
            <person name="Obokata J."/>
            <person name="Shigenobu S."/>
        </authorList>
    </citation>
    <scope>NUCLEOTIDE SEQUENCE [LARGE SCALE GENOMIC DNA]</scope>
</reference>
<evidence type="ECO:0000313" key="4">
    <source>
        <dbReference type="Proteomes" id="UP000762676"/>
    </source>
</evidence>
<dbReference type="Proteomes" id="UP000762676">
    <property type="component" value="Unassembled WGS sequence"/>
</dbReference>
<dbReference type="PANTHER" id="PTHR37984">
    <property type="entry name" value="PROTEIN CBG26694"/>
    <property type="match status" value="1"/>
</dbReference>
<gene>
    <name evidence="3" type="ORF">ElyMa_002081600</name>
</gene>
<dbReference type="InterPro" id="IPR001584">
    <property type="entry name" value="Integrase_cat-core"/>
</dbReference>
<dbReference type="InterPro" id="IPR036397">
    <property type="entry name" value="RNaseH_sf"/>
</dbReference>
<dbReference type="GO" id="GO:0015074">
    <property type="term" value="P:DNA integration"/>
    <property type="evidence" value="ECO:0007669"/>
    <property type="project" value="InterPro"/>
</dbReference>
<dbReference type="PROSITE" id="PS50994">
    <property type="entry name" value="INTEGRASE"/>
    <property type="match status" value="1"/>
</dbReference>
<proteinExistence type="predicted"/>
<name>A0AAV4FBQ9_9GAST</name>
<dbReference type="AlphaFoldDB" id="A0AAV4FBQ9"/>
<accession>A0AAV4FBQ9</accession>
<evidence type="ECO:0000256" key="1">
    <source>
        <dbReference type="SAM" id="MobiDB-lite"/>
    </source>
</evidence>
<feature type="compositionally biased region" description="Polar residues" evidence="1">
    <location>
        <begin position="177"/>
        <end position="189"/>
    </location>
</feature>
<evidence type="ECO:0000313" key="3">
    <source>
        <dbReference type="EMBL" id="GFR70808.1"/>
    </source>
</evidence>
<dbReference type="EMBL" id="BMAT01004234">
    <property type="protein sequence ID" value="GFR70808.1"/>
    <property type="molecule type" value="Genomic_DNA"/>
</dbReference>
<sequence>MSIIKSSKTYSCAPRTFTVPEKRFSHINIDIVGPLPESCGQRYLITIIDRNTRWPEAIPIPNITTAECVQALVGGWISHFGIPEDISSDRGSQFTSALWTEIAKRIGVKTPLQRPYSGPHTVLAPVETSILVDMGGRAEQISIDRLKPAQVDPTKPVQLQQPARRGRPPALPGPPSATETNDTRGQPTA</sequence>
<dbReference type="InterPro" id="IPR050951">
    <property type="entry name" value="Retrovirus_Pol_polyprotein"/>
</dbReference>
<feature type="region of interest" description="Disordered" evidence="1">
    <location>
        <begin position="147"/>
        <end position="189"/>
    </location>
</feature>
<dbReference type="Pfam" id="PF00665">
    <property type="entry name" value="rve"/>
    <property type="match status" value="1"/>
</dbReference>
<dbReference type="SUPFAM" id="SSF53098">
    <property type="entry name" value="Ribonuclease H-like"/>
    <property type="match status" value="1"/>
</dbReference>
<comment type="caution">
    <text evidence="3">The sequence shown here is derived from an EMBL/GenBank/DDBJ whole genome shotgun (WGS) entry which is preliminary data.</text>
</comment>
<protein>
    <submittedName>
        <fullName evidence="3">Pol polyprotein</fullName>
    </submittedName>
</protein>
<feature type="domain" description="Integrase catalytic" evidence="2">
    <location>
        <begin position="16"/>
        <end position="117"/>
    </location>
</feature>
<keyword evidence="4" id="KW-1185">Reference proteome</keyword>
<dbReference type="InterPro" id="IPR012337">
    <property type="entry name" value="RNaseH-like_sf"/>
</dbReference>
<dbReference type="PANTHER" id="PTHR37984:SF15">
    <property type="entry name" value="INTEGRASE CATALYTIC DOMAIN-CONTAINING PROTEIN"/>
    <property type="match status" value="1"/>
</dbReference>
<organism evidence="3 4">
    <name type="scientific">Elysia marginata</name>
    <dbReference type="NCBI Taxonomy" id="1093978"/>
    <lineage>
        <taxon>Eukaryota</taxon>
        <taxon>Metazoa</taxon>
        <taxon>Spiralia</taxon>
        <taxon>Lophotrochozoa</taxon>
        <taxon>Mollusca</taxon>
        <taxon>Gastropoda</taxon>
        <taxon>Heterobranchia</taxon>
        <taxon>Euthyneura</taxon>
        <taxon>Panpulmonata</taxon>
        <taxon>Sacoglossa</taxon>
        <taxon>Placobranchoidea</taxon>
        <taxon>Plakobranchidae</taxon>
        <taxon>Elysia</taxon>
    </lineage>
</organism>
<dbReference type="GO" id="GO:0003676">
    <property type="term" value="F:nucleic acid binding"/>
    <property type="evidence" value="ECO:0007669"/>
    <property type="project" value="InterPro"/>
</dbReference>
<dbReference type="Gene3D" id="3.30.420.10">
    <property type="entry name" value="Ribonuclease H-like superfamily/Ribonuclease H"/>
    <property type="match status" value="1"/>
</dbReference>
<evidence type="ECO:0000259" key="2">
    <source>
        <dbReference type="PROSITE" id="PS50994"/>
    </source>
</evidence>